<evidence type="ECO:0000256" key="5">
    <source>
        <dbReference type="ARBA" id="ARBA00023242"/>
    </source>
</evidence>
<keyword evidence="2" id="KW-0963">Cytoplasm</keyword>
<keyword evidence="4" id="KW-0932">Cytokinin signaling pathway</keyword>
<dbReference type="PANTHER" id="PTHR33347">
    <property type="entry name" value="OSJNBA0091C07.3 PROTEIN"/>
    <property type="match status" value="1"/>
</dbReference>
<evidence type="ECO:0000256" key="6">
    <source>
        <dbReference type="ARBA" id="ARBA00024199"/>
    </source>
</evidence>
<keyword evidence="5" id="KW-0539">Nucleus</keyword>
<evidence type="ECO:0000313" key="8">
    <source>
        <dbReference type="EMBL" id="KAG8377548.1"/>
    </source>
</evidence>
<keyword evidence="3" id="KW-0203">Cytokinin biosynthesis</keyword>
<keyword evidence="9" id="KW-1185">Reference proteome</keyword>
<evidence type="ECO:0000256" key="3">
    <source>
        <dbReference type="ARBA" id="ARBA00022712"/>
    </source>
</evidence>
<dbReference type="GO" id="GO:0009691">
    <property type="term" value="P:cytokinin biosynthetic process"/>
    <property type="evidence" value="ECO:0007669"/>
    <property type="project" value="UniProtKB-KW"/>
</dbReference>
<proteinExistence type="inferred from homology"/>
<name>A0AAV6X525_9LAMI</name>
<gene>
    <name evidence="8" type="ORF">BUALT_Bualt08G0044600</name>
</gene>
<dbReference type="GO" id="GO:0005737">
    <property type="term" value="C:cytoplasm"/>
    <property type="evidence" value="ECO:0007669"/>
    <property type="project" value="UniProtKB-SubCell"/>
</dbReference>
<dbReference type="EMBL" id="WHWC01000008">
    <property type="protein sequence ID" value="KAG8377548.1"/>
    <property type="molecule type" value="Genomic_DNA"/>
</dbReference>
<comment type="subcellular location">
    <subcellularLocation>
        <location evidence="1">Cytoplasm</location>
    </subcellularLocation>
</comment>
<comment type="similarity">
    <text evidence="6">Belongs to the SOFL plant protein family.</text>
</comment>
<dbReference type="Proteomes" id="UP000826271">
    <property type="component" value="Unassembled WGS sequence"/>
</dbReference>
<feature type="region of interest" description="Disordered" evidence="7">
    <location>
        <begin position="54"/>
        <end position="95"/>
    </location>
</feature>
<evidence type="ECO:0000256" key="1">
    <source>
        <dbReference type="ARBA" id="ARBA00004496"/>
    </source>
</evidence>
<dbReference type="InterPro" id="IPR044670">
    <property type="entry name" value="SOFL"/>
</dbReference>
<organism evidence="8 9">
    <name type="scientific">Buddleja alternifolia</name>
    <dbReference type="NCBI Taxonomy" id="168488"/>
    <lineage>
        <taxon>Eukaryota</taxon>
        <taxon>Viridiplantae</taxon>
        <taxon>Streptophyta</taxon>
        <taxon>Embryophyta</taxon>
        <taxon>Tracheophyta</taxon>
        <taxon>Spermatophyta</taxon>
        <taxon>Magnoliopsida</taxon>
        <taxon>eudicotyledons</taxon>
        <taxon>Gunneridae</taxon>
        <taxon>Pentapetalae</taxon>
        <taxon>asterids</taxon>
        <taxon>lamiids</taxon>
        <taxon>Lamiales</taxon>
        <taxon>Scrophulariaceae</taxon>
        <taxon>Buddlejeae</taxon>
        <taxon>Buddleja</taxon>
    </lineage>
</organism>
<sequence>MNISSTSDQCSSGCESGWTRYLDQLSNSTDIPHTKKDYVTNYKGVSQYDDEDLSMVSDASSAPPHYSYASSISEDKKKSKQKNSKTKETKDNVAPCDNQQVFNAAHFEVVFWEERGSKKSFIFPSISGAYCSSKRNWAVEFY</sequence>
<dbReference type="PANTHER" id="PTHR33347:SF1">
    <property type="entry name" value="PROTEIN SOB FIVE-LIKE 5"/>
    <property type="match status" value="1"/>
</dbReference>
<feature type="compositionally biased region" description="Low complexity" evidence="7">
    <location>
        <begin position="57"/>
        <end position="72"/>
    </location>
</feature>
<evidence type="ECO:0000313" key="9">
    <source>
        <dbReference type="Proteomes" id="UP000826271"/>
    </source>
</evidence>
<dbReference type="GO" id="GO:0009736">
    <property type="term" value="P:cytokinin-activated signaling pathway"/>
    <property type="evidence" value="ECO:0007669"/>
    <property type="project" value="UniProtKB-KW"/>
</dbReference>
<accession>A0AAV6X525</accession>
<comment type="caution">
    <text evidence="8">The sequence shown here is derived from an EMBL/GenBank/DDBJ whole genome shotgun (WGS) entry which is preliminary data.</text>
</comment>
<evidence type="ECO:0000256" key="4">
    <source>
        <dbReference type="ARBA" id="ARBA00022864"/>
    </source>
</evidence>
<protein>
    <submittedName>
        <fullName evidence="8">Uncharacterized protein</fullName>
    </submittedName>
</protein>
<evidence type="ECO:0000256" key="7">
    <source>
        <dbReference type="SAM" id="MobiDB-lite"/>
    </source>
</evidence>
<reference evidence="8" key="1">
    <citation type="submission" date="2019-10" db="EMBL/GenBank/DDBJ databases">
        <authorList>
            <person name="Zhang R."/>
            <person name="Pan Y."/>
            <person name="Wang J."/>
            <person name="Ma R."/>
            <person name="Yu S."/>
        </authorList>
    </citation>
    <scope>NUCLEOTIDE SEQUENCE</scope>
    <source>
        <strain evidence="8">LA-IB0</strain>
        <tissue evidence="8">Leaf</tissue>
    </source>
</reference>
<dbReference type="AlphaFoldDB" id="A0AAV6X525"/>
<evidence type="ECO:0000256" key="2">
    <source>
        <dbReference type="ARBA" id="ARBA00022490"/>
    </source>
</evidence>